<gene>
    <name evidence="1" type="ORF">CEXT_106761</name>
</gene>
<name>A0AAV4NRJ2_CAEEX</name>
<organism evidence="1 2">
    <name type="scientific">Caerostris extrusa</name>
    <name type="common">Bark spider</name>
    <name type="synonym">Caerostris bankana</name>
    <dbReference type="NCBI Taxonomy" id="172846"/>
    <lineage>
        <taxon>Eukaryota</taxon>
        <taxon>Metazoa</taxon>
        <taxon>Ecdysozoa</taxon>
        <taxon>Arthropoda</taxon>
        <taxon>Chelicerata</taxon>
        <taxon>Arachnida</taxon>
        <taxon>Araneae</taxon>
        <taxon>Araneomorphae</taxon>
        <taxon>Entelegynae</taxon>
        <taxon>Araneoidea</taxon>
        <taxon>Araneidae</taxon>
        <taxon>Caerostris</taxon>
    </lineage>
</organism>
<sequence>MESDSVCSSVQDQWTWSPLIICKYQMNDPGGLIGSDNRRTGLMTGSTYSMAEVTSTSNPQIQENSLIDEAQRSPINRSSPGLFTSSFNHLYSSLFIPNY</sequence>
<protein>
    <submittedName>
        <fullName evidence="1">Uncharacterized protein</fullName>
    </submittedName>
</protein>
<dbReference type="Proteomes" id="UP001054945">
    <property type="component" value="Unassembled WGS sequence"/>
</dbReference>
<keyword evidence="2" id="KW-1185">Reference proteome</keyword>
<evidence type="ECO:0000313" key="1">
    <source>
        <dbReference type="EMBL" id="GIX86204.1"/>
    </source>
</evidence>
<dbReference type="AlphaFoldDB" id="A0AAV4NRJ2"/>
<evidence type="ECO:0000313" key="2">
    <source>
        <dbReference type="Proteomes" id="UP001054945"/>
    </source>
</evidence>
<reference evidence="1 2" key="1">
    <citation type="submission" date="2021-06" db="EMBL/GenBank/DDBJ databases">
        <title>Caerostris extrusa draft genome.</title>
        <authorList>
            <person name="Kono N."/>
            <person name="Arakawa K."/>
        </authorList>
    </citation>
    <scope>NUCLEOTIDE SEQUENCE [LARGE SCALE GENOMIC DNA]</scope>
</reference>
<accession>A0AAV4NRJ2</accession>
<comment type="caution">
    <text evidence="1">The sequence shown here is derived from an EMBL/GenBank/DDBJ whole genome shotgun (WGS) entry which is preliminary data.</text>
</comment>
<dbReference type="EMBL" id="BPLR01021118">
    <property type="protein sequence ID" value="GIX86204.1"/>
    <property type="molecule type" value="Genomic_DNA"/>
</dbReference>
<proteinExistence type="predicted"/>